<evidence type="ECO:0000259" key="2">
    <source>
        <dbReference type="Pfam" id="PF03028"/>
    </source>
</evidence>
<dbReference type="PANTHER" id="PTHR45703">
    <property type="entry name" value="DYNEIN HEAVY CHAIN"/>
    <property type="match status" value="1"/>
</dbReference>
<protein>
    <submittedName>
        <fullName evidence="6">Cytoplasmic dynein 2 heavy chain 1</fullName>
    </submittedName>
</protein>
<dbReference type="Gene3D" id="3.40.50.300">
    <property type="entry name" value="P-loop containing nucleotide triphosphate hydrolases"/>
    <property type="match status" value="3"/>
</dbReference>
<feature type="domain" description="Dynein heavy chain ATP-binding dynein motor region" evidence="3">
    <location>
        <begin position="125"/>
        <end position="270"/>
    </location>
</feature>
<evidence type="ECO:0000256" key="1">
    <source>
        <dbReference type="SAM" id="MobiDB-lite"/>
    </source>
</evidence>
<evidence type="ECO:0000313" key="7">
    <source>
        <dbReference type="Proteomes" id="UP001141327"/>
    </source>
</evidence>
<dbReference type="Gene3D" id="3.10.490.20">
    <property type="match status" value="1"/>
</dbReference>
<dbReference type="Pfam" id="PF18199">
    <property type="entry name" value="Dynein_C"/>
    <property type="match status" value="1"/>
</dbReference>
<dbReference type="InterPro" id="IPR043160">
    <property type="entry name" value="Dynein_C_barrel"/>
</dbReference>
<dbReference type="InterPro" id="IPR027417">
    <property type="entry name" value="P-loop_NTPase"/>
</dbReference>
<evidence type="ECO:0000259" key="5">
    <source>
        <dbReference type="Pfam" id="PF18199"/>
    </source>
</evidence>
<name>A0ABQ8UF30_9EUKA</name>
<dbReference type="Gene3D" id="6.10.140.1060">
    <property type="match status" value="1"/>
</dbReference>
<dbReference type="Gene3D" id="1.10.8.1220">
    <property type="match status" value="1"/>
</dbReference>
<dbReference type="InterPro" id="IPR035706">
    <property type="entry name" value="AAA_9"/>
</dbReference>
<evidence type="ECO:0000259" key="3">
    <source>
        <dbReference type="Pfam" id="PF12781"/>
    </source>
</evidence>
<dbReference type="EMBL" id="JAPMOS010000048">
    <property type="protein sequence ID" value="KAJ4457358.1"/>
    <property type="molecule type" value="Genomic_DNA"/>
</dbReference>
<sequence length="1428" mass="156937">MSTESDRLQWKSEGLPADELSIENAIMILSRHGAMPFIIDPSCQVAPWLAVHLRKPLPAPPGQQTGNVVVPQSRPVEVISHHDPRFLNALELAIRFGKTLIVQVWIWVVPSTTPQSPFAIPATHVQEVDRIDPVLYPVLRRDLVKEGPRLAVLLGEKLVDYHEDFRVFLLTRNPDPQLPPDAASIVAEVNFSVTRAGLEGQLLSLTIQNEKPTLEKQKSELLQREEALKIDLAALERNLLLQLASTTGNILENKELVASLNETKAKSQTITASLAESAALQRDLDQQRDVYRPYAATARGDAIQNSTSTGPTPPPSMRAMNHTDDTPTVKVLQGVRTYPLPLPPPSDLTFPQQAAHYSSCFSGTMFFVLQSMRAMNHMYQFVLAPFLVLFRRALANAPRPAAVADRLAALTALLQTLVLQYGARSLFKADRLTYALHFVHGLRPDMFGEGEWDVFTGRSERPPVGVEQVPRWVAVERQAACARLLGALPDLDSSAQLSDAELWAQWSSHAQCETQFPSRIAARISAFRCVLLVQALRPDRTLSALHRFVTEALQALRCWLGRMDGVFWKLHQNARNQAMFLTKEPASLNLKNLVSEETGPAVPVLLITTPGTDPTRDLEELATRVVGPARYRQIAMGQGQAGAATAAIEQAMARGEWVCLKNLHLVTPWLPELEKRISQAASATGGAEAAGEADATVGQMQGGTPVHPDFRLFLTTEPHDHFSTILLQQCLKITYEAPPEDITLAAFSDFKEVGKGVSRPKCDPSRKERHQEEPSSAATTRLGIKKNLQRSYETWSDEFIASGSPLRARMLFVVAWLHAILQERRTYIPQAWTKFYEFGSSDLRSAADIVEDLHQTACQVYFRPHFFTASHRISDIARVASAAAQSSDAPRPSVSASGPGAARTPGLLPWDALHGLLGSAVYGGRIDAAPDARVLETYLRMWFSDGEGAAISDARVLDAYLRMWFLDVPPATNQKSAKSTACSIYLGAVPPATNQKSAKSTACSIYLGAVPPATNQKSAKSTACSIYLGAVPPATNQKCDELIKQSTPIPFVLPRRRLFKQSTHHPHSIRRLLFSHPTVLPVTNQKCDYVDTISNLPDMDHPSFFGLPANIEGAVQTTEGTRIIGDLKALLQDQAAGDLPPTHPDKSILTLPEICKHAAAPILSPIDAFVLLEARHAHALLERVEDGLSALEKVLEGAALLTPQTAWSSLWDGPDSCHAWLRGAVRRTVAITHWVDALKLGNLKAATEATRGYINLLRDPIDLADLFRPETFLNAVRQQTARKCLLGVQYAPLFYDYIFGLAVDGKAPLLGLKIATCWDSSWSTRLNEDPRSDKVIVHLKAMFVQGSRWNGKAWVAAQANSPITGLAPDFCLAWIKLDQSPPHPANTTAPVPIYHSDQRERLLMEVQMPCEDNAAGILSGMALFLQSA</sequence>
<feature type="domain" description="Dynein heavy chain C-terminal" evidence="5">
    <location>
        <begin position="1162"/>
        <end position="1425"/>
    </location>
</feature>
<dbReference type="InterPro" id="IPR042219">
    <property type="entry name" value="AAA_lid_11_sf"/>
</dbReference>
<feature type="domain" description="Dynein heavy chain region D6 P-loop" evidence="2">
    <location>
        <begin position="600"/>
        <end position="734"/>
    </location>
</feature>
<dbReference type="PANTHER" id="PTHR45703:SF22">
    <property type="entry name" value="DYNEIN CYTOPLASMIC 2 HEAVY CHAIN 1"/>
    <property type="match status" value="1"/>
</dbReference>
<evidence type="ECO:0000313" key="6">
    <source>
        <dbReference type="EMBL" id="KAJ4457358.1"/>
    </source>
</evidence>
<proteinExistence type="predicted"/>
<dbReference type="InterPro" id="IPR004273">
    <property type="entry name" value="Dynein_heavy_D6_P-loop"/>
</dbReference>
<dbReference type="Proteomes" id="UP001141327">
    <property type="component" value="Unassembled WGS sequence"/>
</dbReference>
<dbReference type="Pfam" id="PF03028">
    <property type="entry name" value="Dynein_heavy"/>
    <property type="match status" value="1"/>
</dbReference>
<comment type="caution">
    <text evidence="6">The sequence shown here is derived from an EMBL/GenBank/DDBJ whole genome shotgun (WGS) entry which is preliminary data.</text>
</comment>
<accession>A0ABQ8UF30</accession>
<dbReference type="InterPro" id="IPR041228">
    <property type="entry name" value="Dynein_C"/>
</dbReference>
<gene>
    <name evidence="6" type="ORF">PAPYR_7166</name>
</gene>
<evidence type="ECO:0000259" key="4">
    <source>
        <dbReference type="Pfam" id="PF18198"/>
    </source>
</evidence>
<keyword evidence="7" id="KW-1185">Reference proteome</keyword>
<feature type="compositionally biased region" description="Basic and acidic residues" evidence="1">
    <location>
        <begin position="754"/>
        <end position="773"/>
    </location>
</feature>
<dbReference type="InterPro" id="IPR026983">
    <property type="entry name" value="DHC"/>
</dbReference>
<organism evidence="6 7">
    <name type="scientific">Paratrimastix pyriformis</name>
    <dbReference type="NCBI Taxonomy" id="342808"/>
    <lineage>
        <taxon>Eukaryota</taxon>
        <taxon>Metamonada</taxon>
        <taxon>Preaxostyla</taxon>
        <taxon>Paratrimastigidae</taxon>
        <taxon>Paratrimastix</taxon>
    </lineage>
</organism>
<feature type="domain" description="Dynein heavy chain AAA lid" evidence="4">
    <location>
        <begin position="808"/>
        <end position="856"/>
    </location>
</feature>
<feature type="domain" description="Dynein heavy chain ATP-binding dynein motor region" evidence="3">
    <location>
        <begin position="9"/>
        <end position="103"/>
    </location>
</feature>
<dbReference type="Pfam" id="PF18198">
    <property type="entry name" value="AAA_lid_11"/>
    <property type="match status" value="1"/>
</dbReference>
<dbReference type="Pfam" id="PF12781">
    <property type="entry name" value="AAA_9"/>
    <property type="match status" value="2"/>
</dbReference>
<dbReference type="Gene3D" id="1.10.8.720">
    <property type="entry name" value="Region D6 of dynein motor"/>
    <property type="match status" value="1"/>
</dbReference>
<reference evidence="6" key="1">
    <citation type="journal article" date="2022" name="bioRxiv">
        <title>Genomics of Preaxostyla Flagellates Illuminates Evolutionary Transitions and the Path Towards Mitochondrial Loss.</title>
        <authorList>
            <person name="Novak L.V.F."/>
            <person name="Treitli S.C."/>
            <person name="Pyrih J."/>
            <person name="Halakuc P."/>
            <person name="Pipaliya S.V."/>
            <person name="Vacek V."/>
            <person name="Brzon O."/>
            <person name="Soukal P."/>
            <person name="Eme L."/>
            <person name="Dacks J.B."/>
            <person name="Karnkowska A."/>
            <person name="Elias M."/>
            <person name="Hampl V."/>
        </authorList>
    </citation>
    <scope>NUCLEOTIDE SEQUENCE</scope>
    <source>
        <strain evidence="6">RCP-MX</strain>
    </source>
</reference>
<feature type="region of interest" description="Disordered" evidence="1">
    <location>
        <begin position="754"/>
        <end position="778"/>
    </location>
</feature>
<dbReference type="InterPro" id="IPR041658">
    <property type="entry name" value="AAA_lid_11"/>
</dbReference>